<keyword evidence="3 6" id="KW-0819">tRNA processing</keyword>
<dbReference type="GO" id="GO:0006364">
    <property type="term" value="P:rRNA processing"/>
    <property type="evidence" value="ECO:0007669"/>
    <property type="project" value="UniProtKB-KW"/>
</dbReference>
<dbReference type="Proteomes" id="UP001153737">
    <property type="component" value="Chromosome 17"/>
</dbReference>
<evidence type="ECO:0000256" key="2">
    <source>
        <dbReference type="ARBA" id="ARBA00022552"/>
    </source>
</evidence>
<dbReference type="EMBL" id="OU896723">
    <property type="protein sequence ID" value="CAH1155157.1"/>
    <property type="molecule type" value="Genomic_DNA"/>
</dbReference>
<dbReference type="InterPro" id="IPR002759">
    <property type="entry name" value="Pop5/Rpp14/Rnp2-like"/>
</dbReference>
<dbReference type="PIRSF" id="PIRSF023803">
    <property type="entry name" value="Ribonuclease_P_prd"/>
    <property type="match status" value="1"/>
</dbReference>
<sequence length="150" mass="17432">MVRHKNRYILLEVKEIGRSDRSHLKLKEPSLYTAILKMVEKLHGDFGVAAIRAGFVAKYINQHTRTGIIRCRRGPHKLISSCIPFIKMVEDKIVSLNMLYVGATLRHCFGFLRNYQLKKFNEYCVSLNSEEEKAALREVMMSFEKLADRL</sequence>
<proteinExistence type="inferred from homology"/>
<evidence type="ECO:0000256" key="5">
    <source>
        <dbReference type="ARBA" id="ARBA00044198"/>
    </source>
</evidence>
<dbReference type="PANTHER" id="PTHR48414:SF1">
    <property type="entry name" value="POP5 HOMOLOG, RIBONUCLEASE P_MRP SUBUNIT"/>
    <property type="match status" value="1"/>
</dbReference>
<evidence type="ECO:0000313" key="7">
    <source>
        <dbReference type="EMBL" id="CAH1155157.1"/>
    </source>
</evidence>
<dbReference type="SUPFAM" id="SSF160350">
    <property type="entry name" value="Rnp2-like"/>
    <property type="match status" value="1"/>
</dbReference>
<dbReference type="InterPro" id="IPR038085">
    <property type="entry name" value="Rnp2-like_sf"/>
</dbReference>
<protein>
    <recommendedName>
        <fullName evidence="5 6">Ribonuclease P/MRP protein subunit POP5</fullName>
    </recommendedName>
</protein>
<reference evidence="7" key="1">
    <citation type="submission" date="2022-01" db="EMBL/GenBank/DDBJ databases">
        <authorList>
            <person name="King R."/>
        </authorList>
    </citation>
    <scope>NUCLEOTIDE SEQUENCE</scope>
</reference>
<evidence type="ECO:0000256" key="6">
    <source>
        <dbReference type="PIRNR" id="PIRNR023803"/>
    </source>
</evidence>
<dbReference type="GO" id="GO:0005730">
    <property type="term" value="C:nucleolus"/>
    <property type="evidence" value="ECO:0007669"/>
    <property type="project" value="UniProtKB-SubCell"/>
</dbReference>
<dbReference type="InterPro" id="IPR016819">
    <property type="entry name" value="RNase_P/MRP_POP5"/>
</dbReference>
<dbReference type="OrthoDB" id="277888at2759"/>
<dbReference type="PANTHER" id="PTHR48414">
    <property type="entry name" value="POP5 HOMOLOG, RIBONUCLEASE P_MRP SUBUNIT"/>
    <property type="match status" value="1"/>
</dbReference>
<name>A0A9P0GSW2_PHACE</name>
<dbReference type="GO" id="GO:0033204">
    <property type="term" value="F:ribonuclease P RNA binding"/>
    <property type="evidence" value="ECO:0007669"/>
    <property type="project" value="InterPro"/>
</dbReference>
<gene>
    <name evidence="7" type="ORF">PHAECO_LOCUS5840</name>
</gene>
<dbReference type="Gene3D" id="3.30.70.3250">
    <property type="entry name" value="Ribonuclease P, Pop5 subunit"/>
    <property type="match status" value="1"/>
</dbReference>
<evidence type="ECO:0000256" key="4">
    <source>
        <dbReference type="ARBA" id="ARBA00023242"/>
    </source>
</evidence>
<organism evidence="7 8">
    <name type="scientific">Phaedon cochleariae</name>
    <name type="common">Mustard beetle</name>
    <dbReference type="NCBI Taxonomy" id="80249"/>
    <lineage>
        <taxon>Eukaryota</taxon>
        <taxon>Metazoa</taxon>
        <taxon>Ecdysozoa</taxon>
        <taxon>Arthropoda</taxon>
        <taxon>Hexapoda</taxon>
        <taxon>Insecta</taxon>
        <taxon>Pterygota</taxon>
        <taxon>Neoptera</taxon>
        <taxon>Endopterygota</taxon>
        <taxon>Coleoptera</taxon>
        <taxon>Polyphaga</taxon>
        <taxon>Cucujiformia</taxon>
        <taxon>Chrysomeloidea</taxon>
        <taxon>Chrysomelidae</taxon>
        <taxon>Chrysomelinae</taxon>
        <taxon>Chrysomelini</taxon>
        <taxon>Phaedon</taxon>
    </lineage>
</organism>
<keyword evidence="2" id="KW-0698">rRNA processing</keyword>
<evidence type="ECO:0000313" key="8">
    <source>
        <dbReference type="Proteomes" id="UP001153737"/>
    </source>
</evidence>
<dbReference type="AlphaFoldDB" id="A0A9P0GSW2"/>
<keyword evidence="8" id="KW-1185">Reference proteome</keyword>
<evidence type="ECO:0000256" key="1">
    <source>
        <dbReference type="ARBA" id="ARBA00010800"/>
    </source>
</evidence>
<comment type="subcellular location">
    <subcellularLocation>
        <location evidence="6">Nucleus</location>
        <location evidence="6">Nucleolus</location>
    </subcellularLocation>
</comment>
<evidence type="ECO:0000256" key="3">
    <source>
        <dbReference type="ARBA" id="ARBA00022694"/>
    </source>
</evidence>
<reference evidence="7" key="2">
    <citation type="submission" date="2022-10" db="EMBL/GenBank/DDBJ databases">
        <authorList>
            <consortium name="ENA_rothamsted_submissions"/>
            <consortium name="culmorum"/>
            <person name="King R."/>
        </authorList>
    </citation>
    <scope>NUCLEOTIDE SEQUENCE</scope>
</reference>
<keyword evidence="4 6" id="KW-0539">Nucleus</keyword>
<comment type="similarity">
    <text evidence="1 6">Belongs to the eukaryotic/archaeal RNase P protein component 2 family.</text>
</comment>
<dbReference type="Pfam" id="PF01900">
    <property type="entry name" value="RNase_P_Rpp14"/>
    <property type="match status" value="1"/>
</dbReference>
<dbReference type="GO" id="GO:0030677">
    <property type="term" value="C:ribonuclease P complex"/>
    <property type="evidence" value="ECO:0007669"/>
    <property type="project" value="InterPro"/>
</dbReference>
<accession>A0A9P0GSW2</accession>
<dbReference type="GO" id="GO:0001682">
    <property type="term" value="P:tRNA 5'-leader removal"/>
    <property type="evidence" value="ECO:0007669"/>
    <property type="project" value="InterPro"/>
</dbReference>
<comment type="function">
    <text evidence="6">Component of ribonuclease P, a protein complex that generates mature tRNA molecules by cleaving their 5'-ends.</text>
</comment>